<dbReference type="Gene3D" id="1.10.510.10">
    <property type="entry name" value="Transferase(Phosphotransferase) domain 1"/>
    <property type="match status" value="1"/>
</dbReference>
<keyword evidence="5 12" id="KW-0418">Kinase</keyword>
<evidence type="ECO:0000256" key="2">
    <source>
        <dbReference type="ARBA" id="ARBA00022527"/>
    </source>
</evidence>
<reference evidence="12 13" key="1">
    <citation type="journal article" date="2019" name="Int. J. Syst. Evol. Microbiol.">
        <title>The Global Catalogue of Microorganisms (GCM) 10K type strain sequencing project: providing services to taxonomists for standard genome sequencing and annotation.</title>
        <authorList>
            <consortium name="The Broad Institute Genomics Platform"/>
            <consortium name="The Broad Institute Genome Sequencing Center for Infectious Disease"/>
            <person name="Wu L."/>
            <person name="Ma J."/>
        </authorList>
    </citation>
    <scope>NUCLEOTIDE SEQUENCE [LARGE SCALE GENOMIC DNA]</scope>
    <source>
        <strain evidence="12 13">JCM 15628</strain>
    </source>
</reference>
<feature type="compositionally biased region" description="Polar residues" evidence="9">
    <location>
        <begin position="295"/>
        <end position="313"/>
    </location>
</feature>
<dbReference type="PANTHER" id="PTHR43289">
    <property type="entry name" value="MITOGEN-ACTIVATED PROTEIN KINASE KINASE KINASE 20-RELATED"/>
    <property type="match status" value="1"/>
</dbReference>
<dbReference type="Pfam" id="PF00069">
    <property type="entry name" value="Pkinase"/>
    <property type="match status" value="1"/>
</dbReference>
<comment type="caution">
    <text evidence="12">The sequence shown here is derived from an EMBL/GenBank/DDBJ whole genome shotgun (WGS) entry which is preliminary data.</text>
</comment>
<dbReference type="SUPFAM" id="SSF56112">
    <property type="entry name" value="Protein kinase-like (PK-like)"/>
    <property type="match status" value="1"/>
</dbReference>
<dbReference type="PROSITE" id="PS00108">
    <property type="entry name" value="PROTEIN_KINASE_ST"/>
    <property type="match status" value="1"/>
</dbReference>
<feature type="domain" description="PASTA" evidence="11">
    <location>
        <begin position="585"/>
        <end position="649"/>
    </location>
</feature>
<keyword evidence="2" id="KW-0723">Serine/threonine-protein kinase</keyword>
<sequence>MADALVGRVIDGRYRILSHLADGGMASVYVALDGRLDREVALKIMRPGLAADEVFVNRFRAEARSAARLSHPNVVAVFDQGEDAGEVFLAMELVEGKTLREVIHEEAPLTAREALAVLEPILLALRAAHVAGMIHRDVKPENVIVRGDGEVKVADFGLARAITNQTTTSQTGVLLGTVSYLSPEQVERGVADPRSDVYAAGLLLFEMLTGRKAVTGETPIQIAYNHVHGSIPAPSSVVPTVPDALDELVARATAPRPDDRFESAAEFVTALRGVRRGLSGAELDRRGPAVVPDPATTSGRRPLEPTQQHSGVSRPSPDRATEARRAALAGLPVHDEPVLEHTAAMPVAHDRRRGAPRRWPLWLAATLLVLSGGAGGWWFTAGPGGSTTVPGVVGQPLAQARAALTRASLEAQETEQFSETKAKGVVLAVDPGAGTELGKQSTVRLVVSKGKERYAVPQLVGTKEGDLGAALSPLTLRLGETSRAWSETVPAGAVVSQDPAPGTSVKRGSSVAVVVSKGRQPIEVPTVTGTSFDAASAAVTKAGLVVRRGADVNSDTVPAGQVVSQSPDKGTLYRGDAVTLVVSKGPVMVQVPNVVGRASGNAEKALTDLGFAVKKEAGLFGPVFDLVQHQSVKGGDSAPKGSTIVLTVV</sequence>
<dbReference type="Proteomes" id="UP001500013">
    <property type="component" value="Unassembled WGS sequence"/>
</dbReference>
<dbReference type="Gene3D" id="3.30.200.20">
    <property type="entry name" value="Phosphorylase Kinase, domain 1"/>
    <property type="match status" value="1"/>
</dbReference>
<evidence type="ECO:0000256" key="9">
    <source>
        <dbReference type="SAM" id="MobiDB-lite"/>
    </source>
</evidence>
<evidence type="ECO:0000313" key="13">
    <source>
        <dbReference type="Proteomes" id="UP001500013"/>
    </source>
</evidence>
<evidence type="ECO:0000256" key="6">
    <source>
        <dbReference type="ARBA" id="ARBA00022840"/>
    </source>
</evidence>
<keyword evidence="6" id="KW-0067">ATP-binding</keyword>
<dbReference type="PANTHER" id="PTHR43289:SF34">
    <property type="entry name" value="SERINE_THREONINE-PROTEIN KINASE YBDM-RELATED"/>
    <property type="match status" value="1"/>
</dbReference>
<protein>
    <recommendedName>
        <fullName evidence="1">non-specific serine/threonine protein kinase</fullName>
        <ecNumber evidence="1">2.7.11.1</ecNumber>
    </recommendedName>
</protein>
<dbReference type="EC" id="2.7.11.1" evidence="1"/>
<dbReference type="InterPro" id="IPR011009">
    <property type="entry name" value="Kinase-like_dom_sf"/>
</dbReference>
<evidence type="ECO:0000256" key="8">
    <source>
        <dbReference type="ARBA" id="ARBA00048679"/>
    </source>
</evidence>
<dbReference type="GO" id="GO:0016301">
    <property type="term" value="F:kinase activity"/>
    <property type="evidence" value="ECO:0007669"/>
    <property type="project" value="UniProtKB-KW"/>
</dbReference>
<feature type="domain" description="PASTA" evidence="11">
    <location>
        <begin position="385"/>
        <end position="449"/>
    </location>
</feature>
<evidence type="ECO:0000256" key="1">
    <source>
        <dbReference type="ARBA" id="ARBA00012513"/>
    </source>
</evidence>
<organism evidence="12 13">
    <name type="scientific">Terrabacter lapilli</name>
    <dbReference type="NCBI Taxonomy" id="436231"/>
    <lineage>
        <taxon>Bacteria</taxon>
        <taxon>Bacillati</taxon>
        <taxon>Actinomycetota</taxon>
        <taxon>Actinomycetes</taxon>
        <taxon>Micrococcales</taxon>
        <taxon>Intrasporangiaceae</taxon>
        <taxon>Terrabacter</taxon>
    </lineage>
</organism>
<dbReference type="SMART" id="SM00220">
    <property type="entry name" value="S_TKc"/>
    <property type="match status" value="1"/>
</dbReference>
<dbReference type="InterPro" id="IPR000719">
    <property type="entry name" value="Prot_kinase_dom"/>
</dbReference>
<feature type="domain" description="Protein kinase" evidence="10">
    <location>
        <begin position="14"/>
        <end position="272"/>
    </location>
</feature>
<dbReference type="PROSITE" id="PS50011">
    <property type="entry name" value="PROTEIN_KINASE_DOM"/>
    <property type="match status" value="1"/>
</dbReference>
<proteinExistence type="predicted"/>
<evidence type="ECO:0000256" key="7">
    <source>
        <dbReference type="ARBA" id="ARBA00047899"/>
    </source>
</evidence>
<dbReference type="Gene3D" id="3.30.10.20">
    <property type="match status" value="4"/>
</dbReference>
<evidence type="ECO:0000256" key="3">
    <source>
        <dbReference type="ARBA" id="ARBA00022679"/>
    </source>
</evidence>
<comment type="catalytic activity">
    <reaction evidence="8">
        <text>L-seryl-[protein] + ATP = O-phospho-L-seryl-[protein] + ADP + H(+)</text>
        <dbReference type="Rhea" id="RHEA:17989"/>
        <dbReference type="Rhea" id="RHEA-COMP:9863"/>
        <dbReference type="Rhea" id="RHEA-COMP:11604"/>
        <dbReference type="ChEBI" id="CHEBI:15378"/>
        <dbReference type="ChEBI" id="CHEBI:29999"/>
        <dbReference type="ChEBI" id="CHEBI:30616"/>
        <dbReference type="ChEBI" id="CHEBI:83421"/>
        <dbReference type="ChEBI" id="CHEBI:456216"/>
        <dbReference type="EC" id="2.7.11.1"/>
    </reaction>
</comment>
<feature type="domain" description="PASTA" evidence="11">
    <location>
        <begin position="518"/>
        <end position="584"/>
    </location>
</feature>
<dbReference type="SMART" id="SM00740">
    <property type="entry name" value="PASTA"/>
    <property type="match status" value="4"/>
</dbReference>
<dbReference type="PROSITE" id="PS51178">
    <property type="entry name" value="PASTA"/>
    <property type="match status" value="4"/>
</dbReference>
<dbReference type="InterPro" id="IPR005543">
    <property type="entry name" value="PASTA_dom"/>
</dbReference>
<keyword evidence="13" id="KW-1185">Reference proteome</keyword>
<feature type="domain" description="PASTA" evidence="11">
    <location>
        <begin position="450"/>
        <end position="517"/>
    </location>
</feature>
<name>A0ABN2RQ51_9MICO</name>
<keyword evidence="3" id="KW-0808">Transferase</keyword>
<keyword evidence="4" id="KW-0547">Nucleotide-binding</keyword>
<evidence type="ECO:0000256" key="5">
    <source>
        <dbReference type="ARBA" id="ARBA00022777"/>
    </source>
</evidence>
<evidence type="ECO:0000259" key="11">
    <source>
        <dbReference type="PROSITE" id="PS51178"/>
    </source>
</evidence>
<accession>A0ABN2RQ51</accession>
<comment type="catalytic activity">
    <reaction evidence="7">
        <text>L-threonyl-[protein] + ATP = O-phospho-L-threonyl-[protein] + ADP + H(+)</text>
        <dbReference type="Rhea" id="RHEA:46608"/>
        <dbReference type="Rhea" id="RHEA-COMP:11060"/>
        <dbReference type="Rhea" id="RHEA-COMP:11605"/>
        <dbReference type="ChEBI" id="CHEBI:15378"/>
        <dbReference type="ChEBI" id="CHEBI:30013"/>
        <dbReference type="ChEBI" id="CHEBI:30616"/>
        <dbReference type="ChEBI" id="CHEBI:61977"/>
        <dbReference type="ChEBI" id="CHEBI:456216"/>
        <dbReference type="EC" id="2.7.11.1"/>
    </reaction>
</comment>
<dbReference type="Pfam" id="PF03793">
    <property type="entry name" value="PASTA"/>
    <property type="match status" value="4"/>
</dbReference>
<evidence type="ECO:0000313" key="12">
    <source>
        <dbReference type="EMBL" id="GAA1972970.1"/>
    </source>
</evidence>
<evidence type="ECO:0000259" key="10">
    <source>
        <dbReference type="PROSITE" id="PS50011"/>
    </source>
</evidence>
<evidence type="ECO:0000256" key="4">
    <source>
        <dbReference type="ARBA" id="ARBA00022741"/>
    </source>
</evidence>
<feature type="region of interest" description="Disordered" evidence="9">
    <location>
        <begin position="282"/>
        <end position="322"/>
    </location>
</feature>
<dbReference type="CDD" id="cd14014">
    <property type="entry name" value="STKc_PknB_like"/>
    <property type="match status" value="1"/>
</dbReference>
<gene>
    <name evidence="12" type="primary">pknB_1</name>
    <name evidence="12" type="ORF">GCM10009817_11460</name>
</gene>
<dbReference type="InterPro" id="IPR008271">
    <property type="entry name" value="Ser/Thr_kinase_AS"/>
</dbReference>
<dbReference type="CDD" id="cd06577">
    <property type="entry name" value="PASTA_pknB"/>
    <property type="match status" value="4"/>
</dbReference>
<dbReference type="NCBIfam" id="NF033483">
    <property type="entry name" value="PknB_PASTA_kin"/>
    <property type="match status" value="1"/>
</dbReference>
<dbReference type="EMBL" id="BAAAPU010000003">
    <property type="protein sequence ID" value="GAA1972970.1"/>
    <property type="molecule type" value="Genomic_DNA"/>
</dbReference>